<keyword evidence="2" id="KW-1003">Cell membrane</keyword>
<reference evidence="8 9" key="1">
    <citation type="submission" date="2017-05" db="EMBL/GenBank/DDBJ databases">
        <title>Vagococcus spp. assemblies.</title>
        <authorList>
            <person name="Gulvik C.A."/>
        </authorList>
    </citation>
    <scope>NUCLEOTIDE SEQUENCE [LARGE SCALE GENOMIC DNA]</scope>
    <source>
        <strain evidence="8 9">CCUG 51432</strain>
    </source>
</reference>
<comment type="caution">
    <text evidence="8">The sequence shown here is derived from an EMBL/GenBank/DDBJ whole genome shotgun (WGS) entry which is preliminary data.</text>
</comment>
<sequence length="257" mass="28228">MHLFMEPNNIVAGGATGISIIVSYLFQIPSFIVLYAINLPLLILCFWLLGKEVGMKTIYGSLVFPFFAWLVQDVPVLTSNLLLAAIFGGVMTGMGLGLVFKGNASTGGTAILSQIVNVYFKIPLGLSVSIVDGVVIVLALLAFDVEQVMYSLITLFIIGRVVDLVQVSFNRSKNVMIISQYPKEITEMVVERMDRGLTKFDVEGGFDQNKKTMLMCVLPEKEFHTLKEEILAIDSHAFVVVMPASEVMGRGFSLSKM</sequence>
<evidence type="ECO:0000256" key="3">
    <source>
        <dbReference type="ARBA" id="ARBA00022692"/>
    </source>
</evidence>
<feature type="transmembrane region" description="Helical" evidence="6">
    <location>
        <begin position="57"/>
        <end position="75"/>
    </location>
</feature>
<feature type="transmembrane region" description="Helical" evidence="6">
    <location>
        <begin position="149"/>
        <end position="169"/>
    </location>
</feature>
<dbReference type="PANTHER" id="PTHR33545">
    <property type="entry name" value="UPF0750 MEMBRANE PROTEIN YITT-RELATED"/>
    <property type="match status" value="1"/>
</dbReference>
<evidence type="ECO:0000256" key="5">
    <source>
        <dbReference type="ARBA" id="ARBA00023136"/>
    </source>
</evidence>
<comment type="subcellular location">
    <subcellularLocation>
        <location evidence="1">Cell membrane</location>
        <topology evidence="1">Multi-pass membrane protein</topology>
    </subcellularLocation>
</comment>
<name>A0A430B1C6_9ENTE</name>
<feature type="transmembrane region" description="Helical" evidence="6">
    <location>
        <begin position="7"/>
        <end position="26"/>
    </location>
</feature>
<gene>
    <name evidence="8" type="ORF">CBF29_03660</name>
</gene>
<evidence type="ECO:0000256" key="2">
    <source>
        <dbReference type="ARBA" id="ARBA00022475"/>
    </source>
</evidence>
<feature type="transmembrane region" description="Helical" evidence="6">
    <location>
        <begin position="120"/>
        <end position="143"/>
    </location>
</feature>
<dbReference type="OrthoDB" id="1758221at2"/>
<feature type="transmembrane region" description="Helical" evidence="6">
    <location>
        <begin position="32"/>
        <end position="50"/>
    </location>
</feature>
<dbReference type="PIRSF" id="PIRSF006483">
    <property type="entry name" value="Membrane_protein_YitT"/>
    <property type="match status" value="1"/>
</dbReference>
<feature type="domain" description="DUF2179" evidence="7">
    <location>
        <begin position="195"/>
        <end position="249"/>
    </location>
</feature>
<keyword evidence="3 6" id="KW-0812">Transmembrane</keyword>
<evidence type="ECO:0000256" key="4">
    <source>
        <dbReference type="ARBA" id="ARBA00022989"/>
    </source>
</evidence>
<dbReference type="CDD" id="cd16380">
    <property type="entry name" value="YitT_C"/>
    <property type="match status" value="1"/>
</dbReference>
<evidence type="ECO:0000313" key="9">
    <source>
        <dbReference type="Proteomes" id="UP000287605"/>
    </source>
</evidence>
<dbReference type="Pfam" id="PF10035">
    <property type="entry name" value="DUF2179"/>
    <property type="match status" value="1"/>
</dbReference>
<evidence type="ECO:0000259" key="7">
    <source>
        <dbReference type="Pfam" id="PF10035"/>
    </source>
</evidence>
<organism evidence="8 9">
    <name type="scientific">Vagococcus elongatus</name>
    <dbReference type="NCBI Taxonomy" id="180344"/>
    <lineage>
        <taxon>Bacteria</taxon>
        <taxon>Bacillati</taxon>
        <taxon>Bacillota</taxon>
        <taxon>Bacilli</taxon>
        <taxon>Lactobacillales</taxon>
        <taxon>Enterococcaceae</taxon>
        <taxon>Vagococcus</taxon>
    </lineage>
</organism>
<dbReference type="InterPro" id="IPR003740">
    <property type="entry name" value="YitT"/>
</dbReference>
<accession>A0A430B1C6</accession>
<dbReference type="Gene3D" id="3.30.70.120">
    <property type="match status" value="1"/>
</dbReference>
<dbReference type="Pfam" id="PF02588">
    <property type="entry name" value="YitT_membrane"/>
    <property type="match status" value="1"/>
</dbReference>
<evidence type="ECO:0000313" key="8">
    <source>
        <dbReference type="EMBL" id="RSU14099.1"/>
    </source>
</evidence>
<protein>
    <recommendedName>
        <fullName evidence="7">DUF2179 domain-containing protein</fullName>
    </recommendedName>
</protein>
<dbReference type="InterPro" id="IPR051461">
    <property type="entry name" value="UPF0750_membrane"/>
</dbReference>
<dbReference type="InterPro" id="IPR015867">
    <property type="entry name" value="N-reg_PII/ATP_PRibTrfase_C"/>
</dbReference>
<dbReference type="Proteomes" id="UP000287605">
    <property type="component" value="Unassembled WGS sequence"/>
</dbReference>
<keyword evidence="4 6" id="KW-1133">Transmembrane helix</keyword>
<dbReference type="GO" id="GO:0005886">
    <property type="term" value="C:plasma membrane"/>
    <property type="evidence" value="ECO:0007669"/>
    <property type="project" value="UniProtKB-SubCell"/>
</dbReference>
<dbReference type="InterPro" id="IPR019264">
    <property type="entry name" value="DUF2179"/>
</dbReference>
<dbReference type="AlphaFoldDB" id="A0A430B1C6"/>
<proteinExistence type="predicted"/>
<keyword evidence="9" id="KW-1185">Reference proteome</keyword>
<evidence type="ECO:0000256" key="1">
    <source>
        <dbReference type="ARBA" id="ARBA00004651"/>
    </source>
</evidence>
<dbReference type="EMBL" id="NGKA01000004">
    <property type="protein sequence ID" value="RSU14099.1"/>
    <property type="molecule type" value="Genomic_DNA"/>
</dbReference>
<evidence type="ECO:0000256" key="6">
    <source>
        <dbReference type="SAM" id="Phobius"/>
    </source>
</evidence>
<keyword evidence="5 6" id="KW-0472">Membrane</keyword>
<dbReference type="PANTHER" id="PTHR33545:SF9">
    <property type="entry name" value="UPF0750 MEMBRANE PROTEIN YITE"/>
    <property type="match status" value="1"/>
</dbReference>
<feature type="transmembrane region" description="Helical" evidence="6">
    <location>
        <begin position="81"/>
        <end position="100"/>
    </location>
</feature>